<keyword evidence="4 9" id="KW-0547">Nucleotide-binding</keyword>
<accession>K9WJ10</accession>
<keyword evidence="2 12" id="KW-0723">Serine/threonine-protein kinase</keyword>
<evidence type="ECO:0000256" key="9">
    <source>
        <dbReference type="PROSITE-ProRule" id="PRU10141"/>
    </source>
</evidence>
<feature type="region of interest" description="Disordered" evidence="10">
    <location>
        <begin position="680"/>
        <end position="709"/>
    </location>
</feature>
<dbReference type="EC" id="2.7.11.1" evidence="1"/>
<gene>
    <name evidence="12" type="ORF">Mic7113_4094</name>
</gene>
<dbReference type="Pfam" id="PF00069">
    <property type="entry name" value="Pkinase"/>
    <property type="match status" value="1"/>
</dbReference>
<dbReference type="PANTHER" id="PTHR24363">
    <property type="entry name" value="SERINE/THREONINE PROTEIN KINASE"/>
    <property type="match status" value="1"/>
</dbReference>
<keyword evidence="3" id="KW-0808">Transferase</keyword>
<dbReference type="PROSITE" id="PS50011">
    <property type="entry name" value="PROTEIN_KINASE_DOM"/>
    <property type="match status" value="1"/>
</dbReference>
<keyword evidence="6 9" id="KW-0067">ATP-binding</keyword>
<comment type="catalytic activity">
    <reaction evidence="7">
        <text>L-threonyl-[protein] + ATP = O-phospho-L-threonyl-[protein] + ADP + H(+)</text>
        <dbReference type="Rhea" id="RHEA:46608"/>
        <dbReference type="Rhea" id="RHEA-COMP:11060"/>
        <dbReference type="Rhea" id="RHEA-COMP:11605"/>
        <dbReference type="ChEBI" id="CHEBI:15378"/>
        <dbReference type="ChEBI" id="CHEBI:30013"/>
        <dbReference type="ChEBI" id="CHEBI:30616"/>
        <dbReference type="ChEBI" id="CHEBI:61977"/>
        <dbReference type="ChEBI" id="CHEBI:456216"/>
        <dbReference type="EC" id="2.7.11.1"/>
    </reaction>
</comment>
<dbReference type="PATRIC" id="fig|1173027.3.peg.4523"/>
<dbReference type="HOGENOM" id="CLU_027264_0_0_3"/>
<dbReference type="eggNOG" id="COG0515">
    <property type="taxonomic scope" value="Bacteria"/>
</dbReference>
<dbReference type="Proteomes" id="UP000010471">
    <property type="component" value="Chromosome"/>
</dbReference>
<dbReference type="GO" id="GO:0004674">
    <property type="term" value="F:protein serine/threonine kinase activity"/>
    <property type="evidence" value="ECO:0007669"/>
    <property type="project" value="UniProtKB-KW"/>
</dbReference>
<feature type="domain" description="Protein kinase" evidence="11">
    <location>
        <begin position="44"/>
        <end position="317"/>
    </location>
</feature>
<dbReference type="InterPro" id="IPR008266">
    <property type="entry name" value="Tyr_kinase_AS"/>
</dbReference>
<feature type="binding site" evidence="9">
    <location>
        <position position="74"/>
    </location>
    <ligand>
        <name>ATP</name>
        <dbReference type="ChEBI" id="CHEBI:30616"/>
    </ligand>
</feature>
<evidence type="ECO:0000256" key="8">
    <source>
        <dbReference type="ARBA" id="ARBA00048679"/>
    </source>
</evidence>
<organism evidence="12 13">
    <name type="scientific">Allocoleopsis franciscana PCC 7113</name>
    <dbReference type="NCBI Taxonomy" id="1173027"/>
    <lineage>
        <taxon>Bacteria</taxon>
        <taxon>Bacillati</taxon>
        <taxon>Cyanobacteriota</taxon>
        <taxon>Cyanophyceae</taxon>
        <taxon>Coleofasciculales</taxon>
        <taxon>Coleofasciculaceae</taxon>
        <taxon>Allocoleopsis</taxon>
        <taxon>Allocoleopsis franciscana</taxon>
    </lineage>
</organism>
<dbReference type="InterPro" id="IPR011009">
    <property type="entry name" value="Kinase-like_dom_sf"/>
</dbReference>
<evidence type="ECO:0000313" key="12">
    <source>
        <dbReference type="EMBL" id="AFZ19796.1"/>
    </source>
</evidence>
<name>K9WJ10_9CYAN</name>
<dbReference type="PROSITE" id="PS00109">
    <property type="entry name" value="PROTEIN_KINASE_TYR"/>
    <property type="match status" value="1"/>
</dbReference>
<evidence type="ECO:0000256" key="4">
    <source>
        <dbReference type="ARBA" id="ARBA00022741"/>
    </source>
</evidence>
<dbReference type="CDD" id="cd14014">
    <property type="entry name" value="STKc_PknB_like"/>
    <property type="match status" value="1"/>
</dbReference>
<dbReference type="GO" id="GO:0005524">
    <property type="term" value="F:ATP binding"/>
    <property type="evidence" value="ECO:0007669"/>
    <property type="project" value="UniProtKB-UniRule"/>
</dbReference>
<evidence type="ECO:0000256" key="7">
    <source>
        <dbReference type="ARBA" id="ARBA00047899"/>
    </source>
</evidence>
<evidence type="ECO:0000256" key="10">
    <source>
        <dbReference type="SAM" id="MobiDB-lite"/>
    </source>
</evidence>
<dbReference type="InterPro" id="IPR017441">
    <property type="entry name" value="Protein_kinase_ATP_BS"/>
</dbReference>
<evidence type="ECO:0000256" key="6">
    <source>
        <dbReference type="ARBA" id="ARBA00022840"/>
    </source>
</evidence>
<reference evidence="12 13" key="1">
    <citation type="submission" date="2012-06" db="EMBL/GenBank/DDBJ databases">
        <title>Finished chromosome of genome of Microcoleus sp. PCC 7113.</title>
        <authorList>
            <consortium name="US DOE Joint Genome Institute"/>
            <person name="Gugger M."/>
            <person name="Coursin T."/>
            <person name="Rippka R."/>
            <person name="Tandeau De Marsac N."/>
            <person name="Huntemann M."/>
            <person name="Wei C.-L."/>
            <person name="Han J."/>
            <person name="Detter J.C."/>
            <person name="Han C."/>
            <person name="Tapia R."/>
            <person name="Chen A."/>
            <person name="Kyrpides N."/>
            <person name="Mavromatis K."/>
            <person name="Markowitz V."/>
            <person name="Szeto E."/>
            <person name="Ivanova N."/>
            <person name="Pagani I."/>
            <person name="Pati A."/>
            <person name="Goodwin L."/>
            <person name="Nordberg H.P."/>
            <person name="Cantor M.N."/>
            <person name="Hua S.X."/>
            <person name="Woyke T."/>
            <person name="Kerfeld C.A."/>
        </authorList>
    </citation>
    <scope>NUCLEOTIDE SEQUENCE [LARGE SCALE GENOMIC DNA]</scope>
    <source>
        <strain evidence="12 13">PCC 7113</strain>
    </source>
</reference>
<dbReference type="Gene3D" id="1.10.510.10">
    <property type="entry name" value="Transferase(Phosphotransferase) domain 1"/>
    <property type="match status" value="1"/>
</dbReference>
<protein>
    <recommendedName>
        <fullName evidence="1">non-specific serine/threonine protein kinase</fullName>
        <ecNumber evidence="1">2.7.11.1</ecNumber>
    </recommendedName>
</protein>
<sequence length="709" mass="78240">MAPLYCSQGHENPTANRFCRLCGEKLTQPDAQSVEAGMVMGGRYRIVRELGHGGFGRTYLAEDLNRFNESCVLKEFAPQVQGTYALQKAEELFEREAGILYKLQHPQIPKFREMFRVKQGSKGRLFLVQDYVVGQTYHALLDTRKQQGLRFNEAEVTQLLLQILPVLEYIHSLGVIHRDISPDNLILRSTDGLPVLIDFGGVKQVAASVASQVMGSPPVGGTPAHATRLGKVGFAPHEQMQGGIAYPHSDFYALGATVLVLLTGKEPQLLIDPNTSAWNWRREVNLSPKLGSVLDKMLQLNPTERYQSAREVLQSLTAQSPPPAYLPTQLPSPPTEATMAVSPPLVVAAHNSSAPLVPATPSPSSTDNPSSGWWGKIIAVLVLIPVAGGIGWLAGNWWIKSQVPSDNIPPQPTETGSVSPTIEPTLEPSSPFTREEIQRKERLQQRRVALDIRYDYYASLVNEEYWTQYPDRRGQTLGEGPEDAEARAQWDAIASNVLRQLDNLKLSAPARRQLGSYTEADLTRAKAEANQLRVSSRSLYDLVDAKFFQSFPEQKENQNFRNKPIFQIWQAMVADTLPALKTREALERIEFDPEAVSKTVTGTLKPGGGKVFLAELSKGQVMTANLQTGSRVLFSIYSPSGKPTLLEDSRDRRWSGELPESGLYEFVIVSESSGSVNYQLELTVENATPPEPTPESSATPESSPIESPS</sequence>
<evidence type="ECO:0000256" key="5">
    <source>
        <dbReference type="ARBA" id="ARBA00022777"/>
    </source>
</evidence>
<dbReference type="SUPFAM" id="SSF56112">
    <property type="entry name" value="Protein kinase-like (PK-like)"/>
    <property type="match status" value="1"/>
</dbReference>
<evidence type="ECO:0000313" key="13">
    <source>
        <dbReference type="Proteomes" id="UP000010471"/>
    </source>
</evidence>
<dbReference type="PROSITE" id="PS00107">
    <property type="entry name" value="PROTEIN_KINASE_ATP"/>
    <property type="match status" value="1"/>
</dbReference>
<dbReference type="InterPro" id="IPR000719">
    <property type="entry name" value="Prot_kinase_dom"/>
</dbReference>
<feature type="region of interest" description="Disordered" evidence="10">
    <location>
        <begin position="407"/>
        <end position="430"/>
    </location>
</feature>
<dbReference type="PANTHER" id="PTHR24363:SF0">
    <property type="entry name" value="SERINE_THREONINE KINASE LIKE DOMAIN CONTAINING 1"/>
    <property type="match status" value="1"/>
</dbReference>
<dbReference type="AlphaFoldDB" id="K9WJ10"/>
<feature type="compositionally biased region" description="Polar residues" evidence="10">
    <location>
        <begin position="413"/>
        <end position="430"/>
    </location>
</feature>
<dbReference type="Gene3D" id="3.30.200.20">
    <property type="entry name" value="Phosphorylase Kinase, domain 1"/>
    <property type="match status" value="1"/>
</dbReference>
<dbReference type="KEGG" id="mic:Mic7113_4094"/>
<dbReference type="RefSeq" id="WP_015183932.1">
    <property type="nucleotide sequence ID" value="NC_019738.1"/>
</dbReference>
<dbReference type="Gene3D" id="2.60.120.380">
    <property type="match status" value="1"/>
</dbReference>
<evidence type="ECO:0000259" key="11">
    <source>
        <dbReference type="PROSITE" id="PS50011"/>
    </source>
</evidence>
<dbReference type="OrthoDB" id="507628at2"/>
<keyword evidence="13" id="KW-1185">Reference proteome</keyword>
<dbReference type="STRING" id="1173027.Mic7113_4094"/>
<comment type="catalytic activity">
    <reaction evidence="8">
        <text>L-seryl-[protein] + ATP = O-phospho-L-seryl-[protein] + ADP + H(+)</text>
        <dbReference type="Rhea" id="RHEA:17989"/>
        <dbReference type="Rhea" id="RHEA-COMP:9863"/>
        <dbReference type="Rhea" id="RHEA-COMP:11604"/>
        <dbReference type="ChEBI" id="CHEBI:15378"/>
        <dbReference type="ChEBI" id="CHEBI:29999"/>
        <dbReference type="ChEBI" id="CHEBI:30616"/>
        <dbReference type="ChEBI" id="CHEBI:83421"/>
        <dbReference type="ChEBI" id="CHEBI:456216"/>
        <dbReference type="EC" id="2.7.11.1"/>
    </reaction>
</comment>
<evidence type="ECO:0000256" key="2">
    <source>
        <dbReference type="ARBA" id="ARBA00022527"/>
    </source>
</evidence>
<keyword evidence="5 12" id="KW-0418">Kinase</keyword>
<feature type="compositionally biased region" description="Low complexity" evidence="10">
    <location>
        <begin position="694"/>
        <end position="709"/>
    </location>
</feature>
<evidence type="ECO:0000256" key="3">
    <source>
        <dbReference type="ARBA" id="ARBA00022679"/>
    </source>
</evidence>
<proteinExistence type="predicted"/>
<dbReference type="EMBL" id="CP003630">
    <property type="protein sequence ID" value="AFZ19796.1"/>
    <property type="molecule type" value="Genomic_DNA"/>
</dbReference>
<evidence type="ECO:0000256" key="1">
    <source>
        <dbReference type="ARBA" id="ARBA00012513"/>
    </source>
</evidence>